<dbReference type="InterPro" id="IPR031616">
    <property type="entry name" value="BsrE-like"/>
</dbReference>
<keyword evidence="1" id="KW-1133">Transmembrane helix</keyword>
<dbReference type="Pfam" id="PF16935">
    <property type="entry name" value="Hol_Tox"/>
    <property type="match status" value="1"/>
</dbReference>
<sequence>MFFYGRSANPFKKGVMLMSMYEVLMVLGSFGTLLIALLALVITLIKNK</sequence>
<protein>
    <recommendedName>
        <fullName evidence="4">Holin-like toxin</fullName>
    </recommendedName>
</protein>
<keyword evidence="3" id="KW-1185">Reference proteome</keyword>
<accession>A0A2A2IK38</accession>
<dbReference type="EMBL" id="NPOA01000001">
    <property type="protein sequence ID" value="PAV31485.1"/>
    <property type="molecule type" value="Genomic_DNA"/>
</dbReference>
<name>A0A2A2IK38_9BACI</name>
<organism evidence="2 3">
    <name type="scientific">Virgibacillus profundi</name>
    <dbReference type="NCBI Taxonomy" id="2024555"/>
    <lineage>
        <taxon>Bacteria</taxon>
        <taxon>Bacillati</taxon>
        <taxon>Bacillota</taxon>
        <taxon>Bacilli</taxon>
        <taxon>Bacillales</taxon>
        <taxon>Bacillaceae</taxon>
        <taxon>Virgibacillus</taxon>
    </lineage>
</organism>
<evidence type="ECO:0000313" key="3">
    <source>
        <dbReference type="Proteomes" id="UP000218887"/>
    </source>
</evidence>
<reference evidence="2 3" key="1">
    <citation type="submission" date="2017-08" db="EMBL/GenBank/DDBJ databases">
        <title>Virgibacillus indicus sp. nov. and Virgibacillus profoundi sp. nov, two moderately halophilic bacteria isolated from marine sediment by using the Microfluidic Streak Plate.</title>
        <authorList>
            <person name="Xu B."/>
            <person name="Hu B."/>
            <person name="Wang J."/>
            <person name="Zhu Y."/>
            <person name="Huang L."/>
            <person name="Du W."/>
            <person name="Huang Y."/>
        </authorList>
    </citation>
    <scope>NUCLEOTIDE SEQUENCE [LARGE SCALE GENOMIC DNA]</scope>
    <source>
        <strain evidence="2 3">IO3-P3-H5</strain>
    </source>
</reference>
<gene>
    <name evidence="2" type="ORF">CIL05_02185</name>
</gene>
<feature type="transmembrane region" description="Helical" evidence="1">
    <location>
        <begin position="20"/>
        <end position="45"/>
    </location>
</feature>
<dbReference type="AlphaFoldDB" id="A0A2A2IK38"/>
<proteinExistence type="predicted"/>
<evidence type="ECO:0008006" key="4">
    <source>
        <dbReference type="Google" id="ProtNLM"/>
    </source>
</evidence>
<evidence type="ECO:0000313" key="2">
    <source>
        <dbReference type="EMBL" id="PAV31485.1"/>
    </source>
</evidence>
<comment type="caution">
    <text evidence="2">The sequence shown here is derived from an EMBL/GenBank/DDBJ whole genome shotgun (WGS) entry which is preliminary data.</text>
</comment>
<evidence type="ECO:0000256" key="1">
    <source>
        <dbReference type="SAM" id="Phobius"/>
    </source>
</evidence>
<keyword evidence="1" id="KW-0472">Membrane</keyword>
<dbReference type="Proteomes" id="UP000218887">
    <property type="component" value="Unassembled WGS sequence"/>
</dbReference>
<keyword evidence="1" id="KW-0812">Transmembrane</keyword>